<feature type="transmembrane region" description="Helical" evidence="3">
    <location>
        <begin position="310"/>
        <end position="335"/>
    </location>
</feature>
<keyword evidence="3" id="KW-0812">Transmembrane</keyword>
<feature type="compositionally biased region" description="Polar residues" evidence="2">
    <location>
        <begin position="734"/>
        <end position="748"/>
    </location>
</feature>
<reference evidence="5 6" key="1">
    <citation type="submission" date="2020-08" db="EMBL/GenBank/DDBJ databases">
        <title>Genomic Encyclopedia of Type Strains, Phase IV (KMG-IV): sequencing the most valuable type-strain genomes for metagenomic binning, comparative biology and taxonomic classification.</title>
        <authorList>
            <person name="Goeker M."/>
        </authorList>
    </citation>
    <scope>NUCLEOTIDE SEQUENCE [LARGE SCALE GENOMIC DNA]</scope>
    <source>
        <strain evidence="5 6">DSM 26575</strain>
    </source>
</reference>
<gene>
    <name evidence="5" type="ORF">GGQ67_001106</name>
</gene>
<feature type="transmembrane region" description="Helical" evidence="3">
    <location>
        <begin position="472"/>
        <end position="505"/>
    </location>
</feature>
<feature type="region of interest" description="Disordered" evidence="2">
    <location>
        <begin position="733"/>
        <end position="755"/>
    </location>
</feature>
<dbReference type="Proteomes" id="UP000582090">
    <property type="component" value="Unassembled WGS sequence"/>
</dbReference>
<feature type="domain" description="Phage tail tape measure protein" evidence="4">
    <location>
        <begin position="93"/>
        <end position="279"/>
    </location>
</feature>
<accession>A0A7W6CNG3</accession>
<keyword evidence="3" id="KW-0472">Membrane</keyword>
<keyword evidence="3" id="KW-1133">Transmembrane helix</keyword>
<dbReference type="RefSeq" id="WP_183899190.1">
    <property type="nucleotide sequence ID" value="NZ_JACIDW010000002.1"/>
</dbReference>
<dbReference type="AlphaFoldDB" id="A0A7W6CNG3"/>
<evidence type="ECO:0000313" key="5">
    <source>
        <dbReference type="EMBL" id="MBB3963481.1"/>
    </source>
</evidence>
<evidence type="ECO:0000313" key="6">
    <source>
        <dbReference type="Proteomes" id="UP000582090"/>
    </source>
</evidence>
<feature type="transmembrane region" description="Helical" evidence="3">
    <location>
        <begin position="512"/>
        <end position="533"/>
    </location>
</feature>
<keyword evidence="6" id="KW-1185">Reference proteome</keyword>
<keyword evidence="1" id="KW-1188">Viral release from host cell</keyword>
<feature type="transmembrane region" description="Helical" evidence="3">
    <location>
        <begin position="419"/>
        <end position="452"/>
    </location>
</feature>
<organism evidence="5 6">
    <name type="scientific">Rhizobium metallidurans</name>
    <dbReference type="NCBI Taxonomy" id="1265931"/>
    <lineage>
        <taxon>Bacteria</taxon>
        <taxon>Pseudomonadati</taxon>
        <taxon>Pseudomonadota</taxon>
        <taxon>Alphaproteobacteria</taxon>
        <taxon>Hyphomicrobiales</taxon>
        <taxon>Rhizobiaceae</taxon>
        <taxon>Rhizobium/Agrobacterium group</taxon>
        <taxon>Rhizobium</taxon>
    </lineage>
</organism>
<evidence type="ECO:0000256" key="2">
    <source>
        <dbReference type="SAM" id="MobiDB-lite"/>
    </source>
</evidence>
<dbReference type="InterPro" id="IPR010090">
    <property type="entry name" value="Phage_tape_meas"/>
</dbReference>
<dbReference type="PANTHER" id="PTHR37813">
    <property type="entry name" value="FELS-2 PROPHAGE PROTEIN"/>
    <property type="match status" value="1"/>
</dbReference>
<evidence type="ECO:0000259" key="4">
    <source>
        <dbReference type="Pfam" id="PF10145"/>
    </source>
</evidence>
<feature type="region of interest" description="Disordered" evidence="2">
    <location>
        <begin position="676"/>
        <end position="704"/>
    </location>
</feature>
<evidence type="ECO:0000256" key="1">
    <source>
        <dbReference type="ARBA" id="ARBA00022612"/>
    </source>
</evidence>
<name>A0A7W6CNG3_9HYPH</name>
<proteinExistence type="predicted"/>
<dbReference type="Pfam" id="PF10145">
    <property type="entry name" value="PhageMin_Tail"/>
    <property type="match status" value="1"/>
</dbReference>
<dbReference type="EMBL" id="JACIDW010000002">
    <property type="protein sequence ID" value="MBB3963481.1"/>
    <property type="molecule type" value="Genomic_DNA"/>
</dbReference>
<dbReference type="PANTHER" id="PTHR37813:SF1">
    <property type="entry name" value="FELS-2 PROPHAGE PROTEIN"/>
    <property type="match status" value="1"/>
</dbReference>
<comment type="caution">
    <text evidence="5">The sequence shown here is derived from an EMBL/GenBank/DDBJ whole genome shotgun (WGS) entry which is preliminary data.</text>
</comment>
<evidence type="ECO:0000256" key="3">
    <source>
        <dbReference type="SAM" id="Phobius"/>
    </source>
</evidence>
<sequence length="755" mass="78290">MASRNMALDVLVRLKDMLSSPLRGLRRSLQGVADMARRIGVVGTAIAAISFMAPMQEAAAFQQQLIDIAGTAGKSGSAAYQMVDDLKARYEGLALQIGQTSDTIAKGSGKMIAAGLDEALVDRSLKGIGKATKAANADFNDMAGVAVSLLQTLKLPASELDDTFAGLIVAGKEGSFELKDMAKYFPTLTGQMAKLGITGRNAATQLATMLEIAKKGTADPAEAANNLNNFLSKITSPETRRNFQKMGVDIQGVMQDAATKGINPIEAVIQKISKLSGISGKEIEGLMNKAKANGLEGADALEEVRKQLEAIYGAGALGGLFADMQVMGFLIPMLANIDEYKRIKQAVGDATGAMSDEDFATQMESLNTQLVTLGEIGTQAAREVGLAFGAWLPPINRLLMETLKWLREWDKATGGMGRAALVAAGGAILLAGALGAIGIVLPAVAAGMSLLFSPMRLLGQGIKTLGTPYVGQARVALSALGTVITGISAPIWAVVAAVAAVAIAINRYWEPISNWVAGFGSAIAAGLAVPLAAMTDFAGKVAGWAGQKLLDFAQWLGLDEAAVGAVTGRIGAFADTIVQTIKAIPAAVGNFLSEIFTRKDYSDEAEAGFRDAGTRAGQAMVDAIKAAFGALMDWFSGLGARIVEAIGKIDISSVMPNFRDYIPNFGFGSDAAKPPAINLPSNDNAPASDGLGTPDKRASLGNGLSPAVAQNTVKLDAGGTLRISADPGLKVTSAEPNSSSMNYQTANTGRAVGRN</sequence>
<protein>
    <recommendedName>
        <fullName evidence="4">Phage tail tape measure protein domain-containing protein</fullName>
    </recommendedName>
</protein>